<proteinExistence type="predicted"/>
<sequence>MKPPMKSIFLLSVVRLKNVKVPKRDPVYTRALVTIIGSTSAARSTNGLRPIPLMNEIAKNHADLTNWSLFPPFFSITNANAKINPTQRQENKISSTMSLVT</sequence>
<gene>
    <name evidence="1" type="ORF">ECRA1380_LOCUS2356</name>
</gene>
<reference evidence="1" key="1">
    <citation type="submission" date="2021-01" db="EMBL/GenBank/DDBJ databases">
        <authorList>
            <person name="Corre E."/>
            <person name="Pelletier E."/>
            <person name="Niang G."/>
            <person name="Scheremetjew M."/>
            <person name="Finn R."/>
            <person name="Kale V."/>
            <person name="Holt S."/>
            <person name="Cochrane G."/>
            <person name="Meng A."/>
            <person name="Brown T."/>
            <person name="Cohen L."/>
        </authorList>
    </citation>
    <scope>NUCLEOTIDE SEQUENCE</scope>
    <source>
        <strain evidence="1">CT5</strain>
    </source>
</reference>
<protein>
    <submittedName>
        <fullName evidence="1">Uncharacterized protein</fullName>
    </submittedName>
</protein>
<accession>A0A7S3K8J2</accession>
<dbReference type="EMBL" id="HBIK01004799">
    <property type="protein sequence ID" value="CAE0377401.1"/>
    <property type="molecule type" value="Transcribed_RNA"/>
</dbReference>
<evidence type="ECO:0000313" key="1">
    <source>
        <dbReference type="EMBL" id="CAE0377401.1"/>
    </source>
</evidence>
<name>A0A7S3K8J2_EUPCR</name>
<dbReference type="AlphaFoldDB" id="A0A7S3K8J2"/>
<organism evidence="1">
    <name type="scientific">Euplotes crassus</name>
    <dbReference type="NCBI Taxonomy" id="5936"/>
    <lineage>
        <taxon>Eukaryota</taxon>
        <taxon>Sar</taxon>
        <taxon>Alveolata</taxon>
        <taxon>Ciliophora</taxon>
        <taxon>Intramacronucleata</taxon>
        <taxon>Spirotrichea</taxon>
        <taxon>Hypotrichia</taxon>
        <taxon>Euplotida</taxon>
        <taxon>Euplotidae</taxon>
        <taxon>Moneuplotes</taxon>
    </lineage>
</organism>